<protein>
    <submittedName>
        <fullName evidence="1">DUF2199 domain-containing protein</fullName>
    </submittedName>
</protein>
<evidence type="ECO:0000313" key="2">
    <source>
        <dbReference type="Proteomes" id="UP001556170"/>
    </source>
</evidence>
<name>A0ABV3QLP7_9GAMM</name>
<proteinExistence type="predicted"/>
<sequence>MTISFRCQTCGETHEGLPTDFAWKLPDAVWAIPEPDRAKQARWDADCCQLGERFFIRCVLHIPFRSLTGSNGWGIWVEVSERDFFRYVELYSADARTEPPVGGVLANEIPCHDRSLGLAVSVQFGTAQNRPTVIASSDCDHSLAIEQKQGMSNEGYHEVLVATGAIR</sequence>
<keyword evidence="2" id="KW-1185">Reference proteome</keyword>
<comment type="caution">
    <text evidence="1">The sequence shown here is derived from an EMBL/GenBank/DDBJ whole genome shotgun (WGS) entry which is preliminary data.</text>
</comment>
<gene>
    <name evidence="1" type="ORF">ABQJ56_01815</name>
</gene>
<dbReference type="EMBL" id="JBFOHL010000001">
    <property type="protein sequence ID" value="MEW9622969.1"/>
    <property type="molecule type" value="Genomic_DNA"/>
</dbReference>
<accession>A0ABV3QLP7</accession>
<dbReference type="InterPro" id="IPR018697">
    <property type="entry name" value="DUF2199"/>
</dbReference>
<dbReference type="Pfam" id="PF09965">
    <property type="entry name" value="DUF2199"/>
    <property type="match status" value="1"/>
</dbReference>
<evidence type="ECO:0000313" key="1">
    <source>
        <dbReference type="EMBL" id="MEW9622969.1"/>
    </source>
</evidence>
<dbReference type="Proteomes" id="UP001556170">
    <property type="component" value="Unassembled WGS sequence"/>
</dbReference>
<reference evidence="1 2" key="1">
    <citation type="submission" date="2024-06" db="EMBL/GenBank/DDBJ databases">
        <authorList>
            <person name="Woo H."/>
        </authorList>
    </citation>
    <scope>NUCLEOTIDE SEQUENCE [LARGE SCALE GENOMIC DNA]</scope>
    <source>
        <strain evidence="1 2">S2-g</strain>
    </source>
</reference>
<organism evidence="1 2">
    <name type="scientific">Rhodanobacter geophilus</name>
    <dbReference type="NCBI Taxonomy" id="3162488"/>
    <lineage>
        <taxon>Bacteria</taxon>
        <taxon>Pseudomonadati</taxon>
        <taxon>Pseudomonadota</taxon>
        <taxon>Gammaproteobacteria</taxon>
        <taxon>Lysobacterales</taxon>
        <taxon>Rhodanobacteraceae</taxon>
        <taxon>Rhodanobacter</taxon>
    </lineage>
</organism>
<dbReference type="RefSeq" id="WP_367843274.1">
    <property type="nucleotide sequence ID" value="NZ_JBFOHL010000001.1"/>
</dbReference>